<dbReference type="Gene3D" id="2.40.50.140">
    <property type="entry name" value="Nucleic acid-binding proteins"/>
    <property type="match status" value="1"/>
</dbReference>
<dbReference type="EMBL" id="SDMP01000002">
    <property type="protein sequence ID" value="RYR73964.1"/>
    <property type="molecule type" value="Genomic_DNA"/>
</dbReference>
<dbReference type="InterPro" id="IPR012340">
    <property type="entry name" value="NA-bd_OB-fold"/>
</dbReference>
<keyword evidence="4" id="KW-1185">Reference proteome</keyword>
<feature type="region of interest" description="Disordered" evidence="1">
    <location>
        <begin position="309"/>
        <end position="331"/>
    </location>
</feature>
<comment type="caution">
    <text evidence="3">The sequence shown here is derived from an EMBL/GenBank/DDBJ whole genome shotgun (WGS) entry which is preliminary data.</text>
</comment>
<dbReference type="PANTHER" id="PTHR47165">
    <property type="entry name" value="OS03G0429900 PROTEIN"/>
    <property type="match status" value="1"/>
</dbReference>
<dbReference type="SUPFAM" id="SSF50249">
    <property type="entry name" value="Nucleic acid-binding proteins"/>
    <property type="match status" value="1"/>
</dbReference>
<protein>
    <recommendedName>
        <fullName evidence="2">Replication factor A C-terminal domain-containing protein</fullName>
    </recommendedName>
</protein>
<evidence type="ECO:0000313" key="3">
    <source>
        <dbReference type="EMBL" id="RYR73964.1"/>
    </source>
</evidence>
<accession>A0A445EEL0</accession>
<organism evidence="3 4">
    <name type="scientific">Arachis hypogaea</name>
    <name type="common">Peanut</name>
    <dbReference type="NCBI Taxonomy" id="3818"/>
    <lineage>
        <taxon>Eukaryota</taxon>
        <taxon>Viridiplantae</taxon>
        <taxon>Streptophyta</taxon>
        <taxon>Embryophyta</taxon>
        <taxon>Tracheophyta</taxon>
        <taxon>Spermatophyta</taxon>
        <taxon>Magnoliopsida</taxon>
        <taxon>eudicotyledons</taxon>
        <taxon>Gunneridae</taxon>
        <taxon>Pentapetalae</taxon>
        <taxon>rosids</taxon>
        <taxon>fabids</taxon>
        <taxon>Fabales</taxon>
        <taxon>Fabaceae</taxon>
        <taxon>Papilionoideae</taxon>
        <taxon>50 kb inversion clade</taxon>
        <taxon>dalbergioids sensu lato</taxon>
        <taxon>Dalbergieae</taxon>
        <taxon>Pterocarpus clade</taxon>
        <taxon>Arachis</taxon>
    </lineage>
</organism>
<dbReference type="InterPro" id="IPR013955">
    <property type="entry name" value="Rep_factor-A_C"/>
</dbReference>
<name>A0A445EEL0_ARAHY</name>
<feature type="compositionally biased region" description="Polar residues" evidence="1">
    <location>
        <begin position="309"/>
        <end position="326"/>
    </location>
</feature>
<dbReference type="Proteomes" id="UP000289738">
    <property type="component" value="Chromosome A02"/>
</dbReference>
<evidence type="ECO:0000256" key="1">
    <source>
        <dbReference type="SAM" id="MobiDB-lite"/>
    </source>
</evidence>
<feature type="domain" description="Replication factor A C-terminal" evidence="2">
    <location>
        <begin position="5"/>
        <end position="107"/>
    </location>
</feature>
<reference evidence="3 4" key="1">
    <citation type="submission" date="2019-01" db="EMBL/GenBank/DDBJ databases">
        <title>Sequencing of cultivated peanut Arachis hypogaea provides insights into genome evolution and oil improvement.</title>
        <authorList>
            <person name="Chen X."/>
        </authorList>
    </citation>
    <scope>NUCLEOTIDE SEQUENCE [LARGE SCALE GENOMIC DNA]</scope>
    <source>
        <strain evidence="4">cv. Fuhuasheng</strain>
        <tissue evidence="3">Leaves</tissue>
    </source>
</reference>
<proteinExistence type="predicted"/>
<dbReference type="Pfam" id="PF08646">
    <property type="entry name" value="Rep_fac-A_C"/>
    <property type="match status" value="1"/>
</dbReference>
<evidence type="ECO:0000313" key="4">
    <source>
        <dbReference type="Proteomes" id="UP000289738"/>
    </source>
</evidence>
<gene>
    <name evidence="3" type="ORF">Ahy_A02g008548</name>
</gene>
<dbReference type="PANTHER" id="PTHR47165:SF4">
    <property type="entry name" value="OS03G0429900 PROTEIN"/>
    <property type="match status" value="1"/>
</dbReference>
<sequence>MYNGWWYKGCKLCYRALKEDESSYYCMFYDSFPNTHVPRFCVQVRVCDDTDNVAFVIYDKEASHSLCTSASDLRSSKDDIPDEINSFRRKKFLFKISVKLDDMNENMPLENSEIQSAQSEFDVTPIVQLEFPSIFYRRYKDQLSERVFFIDLNENLVKLIIGMCQSARYILFAFDNLIRLFGLENGGWLKLIFVGENVFIITKVKDVSMFKKHLPYPPTKLFLDHMCHLFVNNNVTDFSLNVFSLQSNPNIVIDISSDSSMNSDVPPFLDQFFIDGVMSDMDVIYSIPPNGLFNDGVNTSLVSINNPLNNFHQGQQHHQPPTNSIKPSPEEFLSNGSKVGVKLRSFSAL</sequence>
<dbReference type="AlphaFoldDB" id="A0A445EEL0"/>
<evidence type="ECO:0000259" key="2">
    <source>
        <dbReference type="Pfam" id="PF08646"/>
    </source>
</evidence>